<organism evidence="1 2">
    <name type="scientific">Parelaphostrongylus tenuis</name>
    <name type="common">Meningeal worm</name>
    <dbReference type="NCBI Taxonomy" id="148309"/>
    <lineage>
        <taxon>Eukaryota</taxon>
        <taxon>Metazoa</taxon>
        <taxon>Ecdysozoa</taxon>
        <taxon>Nematoda</taxon>
        <taxon>Chromadorea</taxon>
        <taxon>Rhabditida</taxon>
        <taxon>Rhabditina</taxon>
        <taxon>Rhabditomorpha</taxon>
        <taxon>Strongyloidea</taxon>
        <taxon>Metastrongylidae</taxon>
        <taxon>Parelaphostrongylus</taxon>
    </lineage>
</organism>
<reference evidence="1" key="1">
    <citation type="submission" date="2021-06" db="EMBL/GenBank/DDBJ databases">
        <title>Parelaphostrongylus tenuis whole genome reference sequence.</title>
        <authorList>
            <person name="Garwood T.J."/>
            <person name="Larsen P.A."/>
            <person name="Fountain-Jones N.M."/>
            <person name="Garbe J.R."/>
            <person name="Macchietto M.G."/>
            <person name="Kania S.A."/>
            <person name="Gerhold R.W."/>
            <person name="Richards J.E."/>
            <person name="Wolf T.M."/>
        </authorList>
    </citation>
    <scope>NUCLEOTIDE SEQUENCE</scope>
    <source>
        <strain evidence="1">MNPRO001-30</strain>
        <tissue evidence="1">Meninges</tissue>
    </source>
</reference>
<dbReference type="EMBL" id="JAHQIW010003762">
    <property type="protein sequence ID" value="KAJ1360028.1"/>
    <property type="molecule type" value="Genomic_DNA"/>
</dbReference>
<name>A0AAD5QPX3_PARTN</name>
<gene>
    <name evidence="1" type="ORF">KIN20_018891</name>
</gene>
<comment type="caution">
    <text evidence="1">The sequence shown here is derived from an EMBL/GenBank/DDBJ whole genome shotgun (WGS) entry which is preliminary data.</text>
</comment>
<sequence>MNEHGNYLDFDACRQPTSSRFPKKLQPYHDNVGVVQNDTKDLQRLDKALTPKKKAGNAFTDGQCKKNIWI</sequence>
<evidence type="ECO:0000313" key="2">
    <source>
        <dbReference type="Proteomes" id="UP001196413"/>
    </source>
</evidence>
<protein>
    <submittedName>
        <fullName evidence="1">Uncharacterized protein</fullName>
    </submittedName>
</protein>
<evidence type="ECO:0000313" key="1">
    <source>
        <dbReference type="EMBL" id="KAJ1360028.1"/>
    </source>
</evidence>
<proteinExistence type="predicted"/>
<accession>A0AAD5QPX3</accession>
<keyword evidence="2" id="KW-1185">Reference proteome</keyword>
<dbReference type="AlphaFoldDB" id="A0AAD5QPX3"/>
<dbReference type="Proteomes" id="UP001196413">
    <property type="component" value="Unassembled WGS sequence"/>
</dbReference>